<gene>
    <name evidence="1" type="ORF">SAZU_1639</name>
</gene>
<dbReference type="AlphaFoldDB" id="A0A0K8PG96"/>
<dbReference type="Proteomes" id="UP000053859">
    <property type="component" value="Unassembled WGS sequence"/>
</dbReference>
<proteinExistence type="predicted"/>
<evidence type="ECO:0000313" key="1">
    <source>
        <dbReference type="EMBL" id="GAP46902.1"/>
    </source>
</evidence>
<dbReference type="EMBL" id="DF968221">
    <property type="protein sequence ID" value="GAP46902.1"/>
    <property type="molecule type" value="Genomic_DNA"/>
</dbReference>
<sequence length="81" mass="8657">MSPYLSDADLAATTDLGALRRKTITVADAMADHAASLIVEFADARAAGRFDQMSLIRDHAYAIDPELLAELDGFDNYPAAA</sequence>
<dbReference type="RefSeq" id="WP_059416207.1">
    <property type="nucleotide sequence ID" value="NZ_DF968221.1"/>
</dbReference>
<organism evidence="1 2">
    <name type="scientific">Streptomyces azureus</name>
    <dbReference type="NCBI Taxonomy" id="146537"/>
    <lineage>
        <taxon>Bacteria</taxon>
        <taxon>Bacillati</taxon>
        <taxon>Actinomycetota</taxon>
        <taxon>Actinomycetes</taxon>
        <taxon>Kitasatosporales</taxon>
        <taxon>Streptomycetaceae</taxon>
        <taxon>Streptomyces</taxon>
    </lineage>
</organism>
<dbReference type="PATRIC" id="fig|146537.3.peg.1727"/>
<accession>A0A0K8PG96</accession>
<protein>
    <submittedName>
        <fullName evidence="1">Uncharacterized protein</fullName>
    </submittedName>
</protein>
<keyword evidence="2" id="KW-1185">Reference proteome</keyword>
<reference evidence="1" key="1">
    <citation type="journal article" date="2015" name="Genome Announc.">
        <title>Draft Genome Sequence of Thiostrepton-Producing Streptomyces azureus ATCC 14921.</title>
        <authorList>
            <person name="Sakihara K."/>
            <person name="Maeda J."/>
            <person name="Tashiro K."/>
            <person name="Fujino Y."/>
            <person name="Kuhara S."/>
            <person name="Ohshima T."/>
            <person name="Ogata S."/>
            <person name="Doi K."/>
        </authorList>
    </citation>
    <scope>NUCLEOTIDE SEQUENCE [LARGE SCALE GENOMIC DNA]</scope>
    <source>
        <strain evidence="1">ATCC14921</strain>
    </source>
</reference>
<evidence type="ECO:0000313" key="2">
    <source>
        <dbReference type="Proteomes" id="UP000053859"/>
    </source>
</evidence>
<name>A0A0K8PG96_STRAJ</name>
<dbReference type="OrthoDB" id="4328429at2"/>